<dbReference type="PANTHER" id="PTHR11741">
    <property type="entry name" value="ELONGATION FACTOR TS"/>
    <property type="match status" value="1"/>
</dbReference>
<dbReference type="NCBIfam" id="TIGR00116">
    <property type="entry name" value="tsf"/>
    <property type="match status" value="1"/>
</dbReference>
<dbReference type="Gene3D" id="3.30.479.20">
    <property type="entry name" value="Elongation factor Ts, dimerisation domain"/>
    <property type="match status" value="2"/>
</dbReference>
<protein>
    <submittedName>
        <fullName evidence="6">Unannotated protein</fullName>
    </submittedName>
</protein>
<dbReference type="PROSITE" id="PS01127">
    <property type="entry name" value="EF_TS_2"/>
    <property type="match status" value="1"/>
</dbReference>
<comment type="similarity">
    <text evidence="1">Belongs to the EF-Ts family.</text>
</comment>
<evidence type="ECO:0000313" key="5">
    <source>
        <dbReference type="EMBL" id="CAB4723311.1"/>
    </source>
</evidence>
<gene>
    <name evidence="5" type="ORF">UFOPK2683_00798</name>
    <name evidence="6" type="ORF">UFOPK3897_00264</name>
    <name evidence="7" type="ORF">UFOPK4121_01585</name>
</gene>
<organism evidence="6">
    <name type="scientific">freshwater metagenome</name>
    <dbReference type="NCBI Taxonomy" id="449393"/>
    <lineage>
        <taxon>unclassified sequences</taxon>
        <taxon>metagenomes</taxon>
        <taxon>ecological metagenomes</taxon>
    </lineage>
</organism>
<dbReference type="InterPro" id="IPR009060">
    <property type="entry name" value="UBA-like_sf"/>
</dbReference>
<name>A0A6J7LM85_9ZZZZ</name>
<dbReference type="EMBL" id="CAEZYK010000037">
    <property type="protein sequence ID" value="CAB4723311.1"/>
    <property type="molecule type" value="Genomic_DNA"/>
</dbReference>
<proteinExistence type="inferred from homology"/>
<dbReference type="InterPro" id="IPR036402">
    <property type="entry name" value="EF-Ts_dimer_sf"/>
</dbReference>
<evidence type="ECO:0000256" key="3">
    <source>
        <dbReference type="ARBA" id="ARBA00022917"/>
    </source>
</evidence>
<keyword evidence="2" id="KW-0251">Elongation factor</keyword>
<dbReference type="PROSITE" id="PS01126">
    <property type="entry name" value="EF_TS_1"/>
    <property type="match status" value="1"/>
</dbReference>
<accession>A0A6J7LM85</accession>
<dbReference type="HAMAP" id="MF_00050">
    <property type="entry name" value="EF_Ts"/>
    <property type="match status" value="1"/>
</dbReference>
<dbReference type="GO" id="GO:0005737">
    <property type="term" value="C:cytoplasm"/>
    <property type="evidence" value="ECO:0007669"/>
    <property type="project" value="UniProtKB-ARBA"/>
</dbReference>
<dbReference type="AlphaFoldDB" id="A0A6J7LM85"/>
<evidence type="ECO:0000259" key="4">
    <source>
        <dbReference type="Pfam" id="PF00889"/>
    </source>
</evidence>
<evidence type="ECO:0000313" key="6">
    <source>
        <dbReference type="EMBL" id="CAB4969451.1"/>
    </source>
</evidence>
<dbReference type="InterPro" id="IPR001816">
    <property type="entry name" value="Transl_elong_EFTs/EF1B"/>
</dbReference>
<evidence type="ECO:0000256" key="2">
    <source>
        <dbReference type="ARBA" id="ARBA00022768"/>
    </source>
</evidence>
<dbReference type="SUPFAM" id="SSF54713">
    <property type="entry name" value="Elongation factor Ts (EF-Ts), dimerisation domain"/>
    <property type="match status" value="1"/>
</dbReference>
<dbReference type="InterPro" id="IPR014039">
    <property type="entry name" value="Transl_elong_EFTs/EF1B_dimer"/>
</dbReference>
<keyword evidence="3" id="KW-0648">Protein biosynthesis</keyword>
<sequence>MPDIKAADVAELRKVTGAGMMDCKKALVESNGDLEGAKEWLRKKGLAGASKRAGRVADQGAIDVVVAGGTGAIAELTAETDFVAKSENFSATVSELAQLAVDLGTEDLLESPFQGSTVSEFVVQLASTLGENVALGRIVLFETSDGIVDGYRHVQNGRGTIGVLVDLGGVDPTDLKARDVAHDIALHVASAAPRYLSRDDVPEDVVAKERAVLEELSRNEGKPEAAMAKIIEGRMNGFFKDNCLLEQAFVREPKTTITQLLQGLGANATVRRFARIKIGEE</sequence>
<feature type="domain" description="Translation elongation factor EFTs/EF1B dimerisation" evidence="4">
    <location>
        <begin position="71"/>
        <end position="280"/>
    </location>
</feature>
<dbReference type="Gene3D" id="1.10.8.10">
    <property type="entry name" value="DNA helicase RuvA subunit, C-terminal domain"/>
    <property type="match status" value="1"/>
</dbReference>
<evidence type="ECO:0000313" key="7">
    <source>
        <dbReference type="EMBL" id="CAB5032908.1"/>
    </source>
</evidence>
<dbReference type="InterPro" id="IPR018101">
    <property type="entry name" value="Transl_elong_Ts_CS"/>
</dbReference>
<dbReference type="PANTHER" id="PTHR11741:SF0">
    <property type="entry name" value="ELONGATION FACTOR TS, MITOCHONDRIAL"/>
    <property type="match status" value="1"/>
</dbReference>
<dbReference type="Gene3D" id="1.10.286.20">
    <property type="match status" value="1"/>
</dbReference>
<dbReference type="CDD" id="cd14275">
    <property type="entry name" value="UBA_EF-Ts"/>
    <property type="match status" value="1"/>
</dbReference>
<dbReference type="FunFam" id="1.10.286.20:FF:000001">
    <property type="entry name" value="Elongation factor Ts"/>
    <property type="match status" value="1"/>
</dbReference>
<reference evidence="6" key="1">
    <citation type="submission" date="2020-05" db="EMBL/GenBank/DDBJ databases">
        <authorList>
            <person name="Chiriac C."/>
            <person name="Salcher M."/>
            <person name="Ghai R."/>
            <person name="Kavagutti S V."/>
        </authorList>
    </citation>
    <scope>NUCLEOTIDE SEQUENCE</scope>
</reference>
<dbReference type="SUPFAM" id="SSF46934">
    <property type="entry name" value="UBA-like"/>
    <property type="match status" value="1"/>
</dbReference>
<dbReference type="EMBL" id="CAFBOF010000003">
    <property type="protein sequence ID" value="CAB4969451.1"/>
    <property type="molecule type" value="Genomic_DNA"/>
</dbReference>
<evidence type="ECO:0000256" key="1">
    <source>
        <dbReference type="ARBA" id="ARBA00005532"/>
    </source>
</evidence>
<dbReference type="GO" id="GO:0003746">
    <property type="term" value="F:translation elongation factor activity"/>
    <property type="evidence" value="ECO:0007669"/>
    <property type="project" value="UniProtKB-KW"/>
</dbReference>
<dbReference type="EMBL" id="CAFBPQ010000084">
    <property type="protein sequence ID" value="CAB5032908.1"/>
    <property type="molecule type" value="Genomic_DNA"/>
</dbReference>
<dbReference type="Pfam" id="PF00889">
    <property type="entry name" value="EF_TS"/>
    <property type="match status" value="1"/>
</dbReference>
<dbReference type="FunFam" id="1.10.8.10:FF:000001">
    <property type="entry name" value="Elongation factor Ts"/>
    <property type="match status" value="1"/>
</dbReference>